<dbReference type="EMBL" id="AUBJ02000001">
    <property type="protein sequence ID" value="MCP2331667.1"/>
    <property type="molecule type" value="Genomic_DNA"/>
</dbReference>
<sequence>MDIDITFHGPFRVGTGTPHLGVAETVDPDDLLPPSSLKGVMRASAELLLPTRPDLVAEVFGASGGQHRAAPWHWGPVAFTIDPVVVHRARIAIDPVTNTAREGGLFLSDEVWCPSASFSLLPIRPLDADARRRHQIVLACAAAGVHNLGGDRRRGLGWVSLRPRDGAIDDALLEEFEALRAARPGGTHA</sequence>
<evidence type="ECO:0000313" key="4">
    <source>
        <dbReference type="EMBL" id="MCP2331667.1"/>
    </source>
</evidence>
<organism evidence="4 5">
    <name type="scientific">Actinoalloteichus caeruleus DSM 43889</name>
    <dbReference type="NCBI Taxonomy" id="1120930"/>
    <lineage>
        <taxon>Bacteria</taxon>
        <taxon>Bacillati</taxon>
        <taxon>Actinomycetota</taxon>
        <taxon>Actinomycetes</taxon>
        <taxon>Pseudonocardiales</taxon>
        <taxon>Pseudonocardiaceae</taxon>
        <taxon>Actinoalloteichus</taxon>
        <taxon>Actinoalloteichus cyanogriseus</taxon>
    </lineage>
</organism>
<reference evidence="4 5" key="1">
    <citation type="submission" date="2022-06" db="EMBL/GenBank/DDBJ databases">
        <title>Genomic Encyclopedia of Type Strains, Phase I: the one thousand microbial genomes (KMG-I) project.</title>
        <authorList>
            <person name="Kyrpides N."/>
        </authorList>
    </citation>
    <scope>NUCLEOTIDE SEQUENCE [LARGE SCALE GENOMIC DNA]</scope>
    <source>
        <strain evidence="4 5">DSM 43889</strain>
    </source>
</reference>
<comment type="caution">
    <text evidence="4">The sequence shown here is derived from an EMBL/GenBank/DDBJ whole genome shotgun (WGS) entry which is preliminary data.</text>
</comment>
<evidence type="ECO:0000259" key="3">
    <source>
        <dbReference type="Pfam" id="PF03787"/>
    </source>
</evidence>
<dbReference type="Proteomes" id="UP000791080">
    <property type="component" value="Unassembled WGS sequence"/>
</dbReference>
<gene>
    <name evidence="4" type="ORF">G443_001937</name>
</gene>
<dbReference type="RefSeq" id="WP_026418400.1">
    <property type="nucleotide sequence ID" value="NZ_AUBJ02000001.1"/>
</dbReference>
<comment type="subunit">
    <text evidence="2">Part of the Csm effector complex that includes Cas10, Csm2, Csm3, Csm4 and Csm5.</text>
</comment>
<accession>A0ABT1JGN9</accession>
<evidence type="ECO:0000313" key="5">
    <source>
        <dbReference type="Proteomes" id="UP000791080"/>
    </source>
</evidence>
<feature type="domain" description="CRISPR type III-associated protein" evidence="3">
    <location>
        <begin position="5"/>
        <end position="160"/>
    </location>
</feature>
<keyword evidence="1" id="KW-0051">Antiviral defense</keyword>
<dbReference type="CDD" id="cd09726">
    <property type="entry name" value="RAMP_I_III"/>
    <property type="match status" value="1"/>
</dbReference>
<evidence type="ECO:0000256" key="1">
    <source>
        <dbReference type="ARBA" id="ARBA00023118"/>
    </source>
</evidence>
<protein>
    <submittedName>
        <fullName evidence="4">CRISPR/Cas system CSM-associated protein Csm3, group 7 of RAMP superfamily</fullName>
    </submittedName>
</protein>
<dbReference type="Pfam" id="PF03787">
    <property type="entry name" value="RAMPs"/>
    <property type="match status" value="1"/>
</dbReference>
<name>A0ABT1JGN9_ACTCY</name>
<dbReference type="InterPro" id="IPR005537">
    <property type="entry name" value="RAMP_III_fam"/>
</dbReference>
<evidence type="ECO:0000256" key="2">
    <source>
        <dbReference type="ARBA" id="ARBA00093789"/>
    </source>
</evidence>
<keyword evidence="5" id="KW-1185">Reference proteome</keyword>
<proteinExistence type="predicted"/>